<feature type="transmembrane region" description="Helical" evidence="2">
    <location>
        <begin position="458"/>
        <end position="479"/>
    </location>
</feature>
<dbReference type="PANTHER" id="PTHR11161">
    <property type="entry name" value="O-ACYLTRANSFERASE"/>
    <property type="match status" value="1"/>
</dbReference>
<protein>
    <recommendedName>
        <fullName evidence="4">Acyltransferase 3 domain-containing protein</fullName>
    </recommendedName>
</protein>
<accession>A0ABD3VJL6</accession>
<feature type="non-terminal residue" evidence="5">
    <location>
        <position position="1"/>
    </location>
</feature>
<dbReference type="InterPro" id="IPR052728">
    <property type="entry name" value="O2_lipid_transport_reg"/>
</dbReference>
<feature type="transmembrane region" description="Helical" evidence="2">
    <location>
        <begin position="592"/>
        <end position="613"/>
    </location>
</feature>
<dbReference type="InterPro" id="IPR002656">
    <property type="entry name" value="Acyl_transf_3_dom"/>
</dbReference>
<feature type="transmembrane region" description="Helical" evidence="2">
    <location>
        <begin position="412"/>
        <end position="435"/>
    </location>
</feature>
<keyword evidence="2" id="KW-0472">Membrane</keyword>
<keyword evidence="2" id="KW-1133">Transmembrane helix</keyword>
<feature type="region of interest" description="Disordered" evidence="1">
    <location>
        <begin position="272"/>
        <end position="295"/>
    </location>
</feature>
<proteinExistence type="predicted"/>
<comment type="caution">
    <text evidence="5">The sequence shown here is derived from an EMBL/GenBank/DDBJ whole genome shotgun (WGS) entry which is preliminary data.</text>
</comment>
<feature type="chain" id="PRO_5044820584" description="Acyltransferase 3 domain-containing protein" evidence="3">
    <location>
        <begin position="19"/>
        <end position="775"/>
    </location>
</feature>
<dbReference type="Proteomes" id="UP001634394">
    <property type="component" value="Unassembled WGS sequence"/>
</dbReference>
<feature type="compositionally biased region" description="Acidic residues" evidence="1">
    <location>
        <begin position="272"/>
        <end position="291"/>
    </location>
</feature>
<dbReference type="EMBL" id="JBJQND010000011">
    <property type="protein sequence ID" value="KAL3861391.1"/>
    <property type="molecule type" value="Genomic_DNA"/>
</dbReference>
<feature type="transmembrane region" description="Helical" evidence="2">
    <location>
        <begin position="669"/>
        <end position="690"/>
    </location>
</feature>
<dbReference type="Pfam" id="PF01757">
    <property type="entry name" value="Acyl_transf_3"/>
    <property type="match status" value="1"/>
</dbReference>
<evidence type="ECO:0000259" key="4">
    <source>
        <dbReference type="Pfam" id="PF01757"/>
    </source>
</evidence>
<dbReference type="PANTHER" id="PTHR11161:SF0">
    <property type="entry name" value="O-ACYLTRANSFERASE LIKE PROTEIN"/>
    <property type="match status" value="1"/>
</dbReference>
<name>A0ABD3VJL6_SINWO</name>
<evidence type="ECO:0000256" key="3">
    <source>
        <dbReference type="SAM" id="SignalP"/>
    </source>
</evidence>
<sequence>GVFAVLVLLVLIGTLVDAFTHKEDDEDPVQFTFGSKFDISNVIQGGDEEPKKHKRKQHLERVISFRQNNAEANTYMNPTFEGELVQSPNKTILSEAKIPIVINDDVKLRRAVYLNEIYKKVEPATSKENNENEEDDFPETEQSNRHTEISNSSVQIQTKELNSEREVTEYGDEDPNKLTGKRHLERVISFSQNRTDVNTQIRPTYEDEIVKRPKKKIVGGVQIPVVISGDVKLRRSGFFSDNYEKINPATVTTKNTDQREEIEEEIIVEEEEIEKEEAEKLDEDEIDEEEDGDHHQHYDIPEQEQMKEHYDITHSSVKTLREESNSEWAQQESAVVKFFQTFSIYTNATNLLSTEEGLDDISCIYGIRFLSMTWILLGNTYVYNVLSLAEAPVTRDMMDTFNILKRFTFQTVLAGTHAVDTFFMISGCLVTYMYLNRLEEKNTKGSFKHWLKFYLGRYFKFTPAYMLVLALFSILYVYIGHGPLWPEKIIVGDKCRENWWHNLLYVNNFLDTDGTDAYSQCMSWSWFLAVLMQLYLISPIVFTIMATSSSLGIVVGVLLILSGIVATGDKAYQYPGDILSMRTDMGAYWNNVFIKPWCNVSSYAIGMVLGLILQKLYHKRMNRILCGVCWILSVCLGALTVYCTFLKYMDGAEPWTDLQNAVYQAVGRPAWSLCVAWVVYACDSGFGGFVNSILSWHGFIPLSRLTFMVYLLNPIIMVQRVYTMEILTYLGDTDMVYMFIGHTVISYAVAFVLSFVVDAPFRNLKRLLTNKYLKL</sequence>
<keyword evidence="3" id="KW-0732">Signal</keyword>
<feature type="domain" description="Acyltransferase 3" evidence="4">
    <location>
        <begin position="366"/>
        <end position="757"/>
    </location>
</feature>
<feature type="region of interest" description="Disordered" evidence="1">
    <location>
        <begin position="125"/>
        <end position="178"/>
    </location>
</feature>
<evidence type="ECO:0000256" key="1">
    <source>
        <dbReference type="SAM" id="MobiDB-lite"/>
    </source>
</evidence>
<feature type="signal peptide" evidence="3">
    <location>
        <begin position="1"/>
        <end position="18"/>
    </location>
</feature>
<feature type="transmembrane region" description="Helical" evidence="2">
    <location>
        <begin position="524"/>
        <end position="544"/>
    </location>
</feature>
<evidence type="ECO:0000256" key="2">
    <source>
        <dbReference type="SAM" id="Phobius"/>
    </source>
</evidence>
<feature type="transmembrane region" description="Helical" evidence="2">
    <location>
        <begin position="551"/>
        <end position="572"/>
    </location>
</feature>
<reference evidence="5 6" key="1">
    <citation type="submission" date="2024-11" db="EMBL/GenBank/DDBJ databases">
        <title>Chromosome-level genome assembly of the freshwater bivalve Anodonta woodiana.</title>
        <authorList>
            <person name="Chen X."/>
        </authorList>
    </citation>
    <scope>NUCLEOTIDE SEQUENCE [LARGE SCALE GENOMIC DNA]</scope>
    <source>
        <strain evidence="5">MN2024</strain>
        <tissue evidence="5">Gills</tissue>
    </source>
</reference>
<feature type="transmembrane region" description="Helical" evidence="2">
    <location>
        <begin position="735"/>
        <end position="757"/>
    </location>
</feature>
<dbReference type="AlphaFoldDB" id="A0ABD3VJL6"/>
<gene>
    <name evidence="5" type="ORF">ACJMK2_007426</name>
</gene>
<feature type="transmembrane region" description="Helical" evidence="2">
    <location>
        <begin position="702"/>
        <end position="723"/>
    </location>
</feature>
<feature type="transmembrane region" description="Helical" evidence="2">
    <location>
        <begin position="625"/>
        <end position="649"/>
    </location>
</feature>
<organism evidence="5 6">
    <name type="scientific">Sinanodonta woodiana</name>
    <name type="common">Chinese pond mussel</name>
    <name type="synonym">Anodonta woodiana</name>
    <dbReference type="NCBI Taxonomy" id="1069815"/>
    <lineage>
        <taxon>Eukaryota</taxon>
        <taxon>Metazoa</taxon>
        <taxon>Spiralia</taxon>
        <taxon>Lophotrochozoa</taxon>
        <taxon>Mollusca</taxon>
        <taxon>Bivalvia</taxon>
        <taxon>Autobranchia</taxon>
        <taxon>Heteroconchia</taxon>
        <taxon>Palaeoheterodonta</taxon>
        <taxon>Unionida</taxon>
        <taxon>Unionoidea</taxon>
        <taxon>Unionidae</taxon>
        <taxon>Unioninae</taxon>
        <taxon>Sinanodonta</taxon>
    </lineage>
</organism>
<keyword evidence="2" id="KW-0812">Transmembrane</keyword>
<keyword evidence="6" id="KW-1185">Reference proteome</keyword>
<evidence type="ECO:0000313" key="5">
    <source>
        <dbReference type="EMBL" id="KAL3861391.1"/>
    </source>
</evidence>
<evidence type="ECO:0000313" key="6">
    <source>
        <dbReference type="Proteomes" id="UP001634394"/>
    </source>
</evidence>
<feature type="compositionally biased region" description="Polar residues" evidence="1">
    <location>
        <begin position="149"/>
        <end position="160"/>
    </location>
</feature>